<evidence type="ECO:0000313" key="3">
    <source>
        <dbReference type="EMBL" id="MDY0743873.1"/>
    </source>
</evidence>
<accession>A0ABU5DC70</accession>
<feature type="transmembrane region" description="Helical" evidence="1">
    <location>
        <begin position="161"/>
        <end position="182"/>
    </location>
</feature>
<evidence type="ECO:0000259" key="2">
    <source>
        <dbReference type="PROSITE" id="PS50006"/>
    </source>
</evidence>
<dbReference type="Gene3D" id="2.60.200.20">
    <property type="match status" value="1"/>
</dbReference>
<feature type="transmembrane region" description="Helical" evidence="1">
    <location>
        <begin position="226"/>
        <end position="244"/>
    </location>
</feature>
<dbReference type="InterPro" id="IPR000253">
    <property type="entry name" value="FHA_dom"/>
</dbReference>
<feature type="transmembrane region" description="Helical" evidence="1">
    <location>
        <begin position="194"/>
        <end position="214"/>
    </location>
</feature>
<reference evidence="3 4" key="1">
    <citation type="submission" date="2023-11" db="EMBL/GenBank/DDBJ databases">
        <title>Paucibacter sp. nov., isolated from fresh soil in Korea.</title>
        <authorList>
            <person name="Le N.T.T."/>
        </authorList>
    </citation>
    <scope>NUCLEOTIDE SEQUENCE [LARGE SCALE GENOMIC DNA]</scope>
    <source>
        <strain evidence="3 4">R3-3</strain>
    </source>
</reference>
<name>A0ABU5DC70_9BURK</name>
<proteinExistence type="predicted"/>
<organism evidence="3 4">
    <name type="scientific">Roseateles agri</name>
    <dbReference type="NCBI Taxonomy" id="3098619"/>
    <lineage>
        <taxon>Bacteria</taxon>
        <taxon>Pseudomonadati</taxon>
        <taxon>Pseudomonadota</taxon>
        <taxon>Betaproteobacteria</taxon>
        <taxon>Burkholderiales</taxon>
        <taxon>Sphaerotilaceae</taxon>
        <taxon>Roseateles</taxon>
    </lineage>
</organism>
<feature type="transmembrane region" description="Helical" evidence="1">
    <location>
        <begin position="125"/>
        <end position="141"/>
    </location>
</feature>
<feature type="domain" description="FHA" evidence="2">
    <location>
        <begin position="27"/>
        <end position="77"/>
    </location>
</feature>
<protein>
    <submittedName>
        <fullName evidence="3">FHA domain-containing protein</fullName>
    </submittedName>
</protein>
<dbReference type="Proteomes" id="UP001285263">
    <property type="component" value="Unassembled WGS sequence"/>
</dbReference>
<evidence type="ECO:0000313" key="4">
    <source>
        <dbReference type="Proteomes" id="UP001285263"/>
    </source>
</evidence>
<dbReference type="CDD" id="cd00060">
    <property type="entry name" value="FHA"/>
    <property type="match status" value="1"/>
</dbReference>
<dbReference type="InterPro" id="IPR008984">
    <property type="entry name" value="SMAD_FHA_dom_sf"/>
</dbReference>
<evidence type="ECO:0000256" key="1">
    <source>
        <dbReference type="SAM" id="Phobius"/>
    </source>
</evidence>
<sequence length="329" mass="36248">MSRAAVIEVLGRDGQVRSVHKIHGWPATIGRSPECDVVLDDAHMAGAHAELDWTDETGPQLRLLPSVNGGWHGDRRLAAGEVSALGGAALFQLGVTQLRWRSTAEPLPPELPLERHQHRVVKPSALWLAIALPLWLLSLVFEQWLGSDPGTPLIDYATPVLGPLGAVVAWAALWALVTQLFQHRFPFGTHLRRVLAWLLAVYVIGIVVPGLAYAFSLPRLMAVEEVVMAVGSAALIWWHAVVVWPRARRRLAIVLGVLLVFGMGLTIARRQEQQYWLGPNYLSALPPPTLRLASPKPPEALIDELKPLREKLARQAAKDDDQTPSEDEE</sequence>
<comment type="caution">
    <text evidence="3">The sequence shown here is derived from an EMBL/GenBank/DDBJ whole genome shotgun (WGS) entry which is preliminary data.</text>
</comment>
<dbReference type="Pfam" id="PF00498">
    <property type="entry name" value="FHA"/>
    <property type="match status" value="1"/>
</dbReference>
<keyword evidence="1" id="KW-0812">Transmembrane</keyword>
<dbReference type="PROSITE" id="PS50006">
    <property type="entry name" value="FHA_DOMAIN"/>
    <property type="match status" value="1"/>
</dbReference>
<keyword evidence="4" id="KW-1185">Reference proteome</keyword>
<dbReference type="SUPFAM" id="SSF49879">
    <property type="entry name" value="SMAD/FHA domain"/>
    <property type="match status" value="1"/>
</dbReference>
<dbReference type="EMBL" id="JAXCLA010000002">
    <property type="protein sequence ID" value="MDY0743873.1"/>
    <property type="molecule type" value="Genomic_DNA"/>
</dbReference>
<gene>
    <name evidence="3" type="ORF">SNE35_05130</name>
</gene>
<feature type="transmembrane region" description="Helical" evidence="1">
    <location>
        <begin position="251"/>
        <end position="268"/>
    </location>
</feature>
<dbReference type="RefSeq" id="WP_320421788.1">
    <property type="nucleotide sequence ID" value="NZ_JAXCLA010000002.1"/>
</dbReference>
<keyword evidence="1" id="KW-0472">Membrane</keyword>
<keyword evidence="1" id="KW-1133">Transmembrane helix</keyword>